<protein>
    <recommendedName>
        <fullName evidence="3">DUF2793 domain-containing protein</fullName>
    </recommendedName>
</protein>
<gene>
    <name evidence="1" type="ORF">GCM10022211_16810</name>
</gene>
<proteinExistence type="predicted"/>
<keyword evidence="2" id="KW-1185">Reference proteome</keyword>
<comment type="caution">
    <text evidence="1">The sequence shown here is derived from an EMBL/GenBank/DDBJ whole genome shotgun (WGS) entry which is preliminary data.</text>
</comment>
<dbReference type="Pfam" id="PF10983">
    <property type="entry name" value="DUF2793"/>
    <property type="match status" value="1"/>
</dbReference>
<dbReference type="EMBL" id="BAAAZD010000002">
    <property type="protein sequence ID" value="GAA4005197.1"/>
    <property type="molecule type" value="Genomic_DNA"/>
</dbReference>
<reference evidence="2" key="1">
    <citation type="journal article" date="2019" name="Int. J. Syst. Evol. Microbiol.">
        <title>The Global Catalogue of Microorganisms (GCM) 10K type strain sequencing project: providing services to taxonomists for standard genome sequencing and annotation.</title>
        <authorList>
            <consortium name="The Broad Institute Genomics Platform"/>
            <consortium name="The Broad Institute Genome Sequencing Center for Infectious Disease"/>
            <person name="Wu L."/>
            <person name="Ma J."/>
        </authorList>
    </citation>
    <scope>NUCLEOTIDE SEQUENCE [LARGE SCALE GENOMIC DNA]</scope>
    <source>
        <strain evidence="2">JCM 16603</strain>
    </source>
</reference>
<sequence length="161" mass="16660">MQLPFLSAGQAQKEITHNEALNLIDSLLQACTANAPADTPPTSPEFGLCYLCGAEPSGAWAGHANGLACWTMGGWRFVDPFEGFVVVDRATGRSWRFALGQWSLGVINANEIQIGGLKVVGSQQPAIAGASGGAMVDVQARSVLALVLGALRSHGLIAATG</sequence>
<evidence type="ECO:0000313" key="2">
    <source>
        <dbReference type="Proteomes" id="UP001501310"/>
    </source>
</evidence>
<accession>A0ABP7S1I7</accession>
<dbReference type="InterPro" id="IPR021251">
    <property type="entry name" value="DUF2793"/>
</dbReference>
<dbReference type="Proteomes" id="UP001501310">
    <property type="component" value="Unassembled WGS sequence"/>
</dbReference>
<name>A0ABP7S1I7_9SPHN</name>
<organism evidence="1 2">
    <name type="scientific">Sphingomonas humi</name>
    <dbReference type="NCBI Taxonomy" id="335630"/>
    <lineage>
        <taxon>Bacteria</taxon>
        <taxon>Pseudomonadati</taxon>
        <taxon>Pseudomonadota</taxon>
        <taxon>Alphaproteobacteria</taxon>
        <taxon>Sphingomonadales</taxon>
        <taxon>Sphingomonadaceae</taxon>
        <taxon>Sphingomonas</taxon>
    </lineage>
</organism>
<evidence type="ECO:0000313" key="1">
    <source>
        <dbReference type="EMBL" id="GAA4005197.1"/>
    </source>
</evidence>
<evidence type="ECO:0008006" key="3">
    <source>
        <dbReference type="Google" id="ProtNLM"/>
    </source>
</evidence>
<dbReference type="RefSeq" id="WP_344709814.1">
    <property type="nucleotide sequence ID" value="NZ_BAAAZD010000002.1"/>
</dbReference>